<evidence type="ECO:0000313" key="4">
    <source>
        <dbReference type="Proteomes" id="UP001201980"/>
    </source>
</evidence>
<name>A0AAD5RYE5_9PEZI</name>
<proteinExistence type="predicted"/>
<comment type="caution">
    <text evidence="3">The sequence shown here is derived from an EMBL/GenBank/DDBJ whole genome shotgun (WGS) entry which is preliminary data.</text>
</comment>
<feature type="region of interest" description="Disordered" evidence="1">
    <location>
        <begin position="1243"/>
        <end position="1269"/>
    </location>
</feature>
<dbReference type="Gene3D" id="2.30.29.70">
    <property type="entry name" value="Proteasomal ubiquitin receptor Rpn13/ADRM1"/>
    <property type="match status" value="1"/>
</dbReference>
<gene>
    <name evidence="3" type="ORF">MKZ38_008574</name>
</gene>
<dbReference type="InterPro" id="IPR021822">
    <property type="entry name" value="DUF3405"/>
</dbReference>
<dbReference type="Pfam" id="PF04683">
    <property type="entry name" value="Rpn13_ADRM1_Pru"/>
    <property type="match status" value="1"/>
</dbReference>
<keyword evidence="4" id="KW-1185">Reference proteome</keyword>
<feature type="compositionally biased region" description="Polar residues" evidence="1">
    <location>
        <begin position="820"/>
        <end position="834"/>
    </location>
</feature>
<organism evidence="3 4">
    <name type="scientific">Zalerion maritima</name>
    <dbReference type="NCBI Taxonomy" id="339359"/>
    <lineage>
        <taxon>Eukaryota</taxon>
        <taxon>Fungi</taxon>
        <taxon>Dikarya</taxon>
        <taxon>Ascomycota</taxon>
        <taxon>Pezizomycotina</taxon>
        <taxon>Sordariomycetes</taxon>
        <taxon>Lulworthiomycetidae</taxon>
        <taxon>Lulworthiales</taxon>
        <taxon>Lulworthiaceae</taxon>
        <taxon>Zalerion</taxon>
    </lineage>
</organism>
<evidence type="ECO:0000313" key="3">
    <source>
        <dbReference type="EMBL" id="KAJ2907006.1"/>
    </source>
</evidence>
<dbReference type="InterPro" id="IPR038108">
    <property type="entry name" value="RPN13_DEUBAD_sf"/>
</dbReference>
<feature type="compositionally biased region" description="Acidic residues" evidence="1">
    <location>
        <begin position="160"/>
        <end position="172"/>
    </location>
</feature>
<evidence type="ECO:0000256" key="1">
    <source>
        <dbReference type="SAM" id="MobiDB-lite"/>
    </source>
</evidence>
<dbReference type="PROSITE" id="PS51917">
    <property type="entry name" value="PRU"/>
    <property type="match status" value="1"/>
</dbReference>
<dbReference type="PANTHER" id="PTHR36205">
    <property type="entry name" value="CHROMOSOME 19, WHOLE GENOME SHOTGUN SEQUENCE"/>
    <property type="match status" value="1"/>
</dbReference>
<protein>
    <recommendedName>
        <fullName evidence="2">Pru domain-containing protein</fullName>
    </recommendedName>
</protein>
<feature type="compositionally biased region" description="Basic and acidic residues" evidence="1">
    <location>
        <begin position="198"/>
        <end position="210"/>
    </location>
</feature>
<dbReference type="Gene3D" id="1.10.2020.20">
    <property type="match status" value="1"/>
</dbReference>
<sequence length="1305" mass="145022">MSITPVLTFKAGQCELDTSSKPYKVTASPTPGYIYLYKDEAELTHFCWRPRDKLVDDPDNLDLIMVPTDGNFVANDYKIGDPPSTKTNGRIFVLKFSSSSHRHLFWLQSKSQSPDGDNSWYSPRDLKIGEIVDRMLQGEEDIDVNAELAAARNSGNRRDDDDDDDDDETMEDVEGHGDRNDPHTGGSGGAGPGATGGDVREEGENAREGGADGARAASGGNLDAEASEAVRNLLASLGAGGASGSSTERKYPALHDLLPTSETIPMVQALDETQTNKLLDFLPPTTIVLTQAGGADVAGEPSSDTVEAARLSMSLGEKKDLVSRVLRSPQFTQSLASLTIAIRDGGLPTLAEALQIQVENGGYMRRGGVPLGGGDAVKAFVEGVKKTVKEGRIVQGTVVLFSGWMVAPPTKHPCSPRHRSGAGDNINRFHIIPLPDFLALQHFLHIDWNIERLGHEPIAPTALHYSNCRAGKEKMGLLNPKPRGREPPRQKFPLYNEKAGRKLRHSYRDASFSDVANDHDDGWSTESSLEGGRGSSLDQAGAYMLPKSGRGTARLQKKQGPRFYRLPNKVVRCLCVALMTGIIIFILALVRASKVENQRIADGHGKDQLPQIPPPPKPWETFPFLKRYYGGIRTLVSLNDNVPEYPREEDEVPLQGSNATARALPGSKDFASYSSAGLDHDFTECFIDEQGTVRVPGLRYYEGRPNGFPDNIFGSYEALNLPEEICFERYGKMGPYGLGYAVKEGGTGAGRHGDQEGSQQVWSEDGKVNYSKVNWADIQRRCYRANSNRFPPVQPKQEVPGFYIGDEPLSKTIEARDTPKASSNTTTQDVNQKSEVQHGDKPRSALVLRCWDTFTWREEDILNLRSLISELSLASGGRYDVHILVQVHNDAQYPVMADPEAYERRVRDTVPKEFQGIVTLWTVTQMLSLYQGIHDNWIKGPEMPVHGEYRGLQMAMQHFASSHPEYEYVWHWEMDLRYTGHYLDLLTKTENWAREQPRKGIWERSGRFYFPSVHGTWEDFRQMARVQSEMGTPDQLPKLPNQPPAESSNQKPIWGPVRSADENDHFEPDKDPVPPHSYDKDKYEWGVGEEADLITFSPIFDPDGTTWGLREDITGYNTTEGLPPRRAHIITASRMSRKLLMTMHRETAYVKHFAFSEMWPATVALQHGFKAVYAPHPVFVDREWPTEYMSSVLNAGANGAVGGARTSVYGEREHNLAGVTFFYNSGFGRNLWERWLGQRVNNDGGEGFETTKDESKTGDSVGQMKGGEGRMCLPPMLVHPVRDLGLPLEVVHKEPELPPETDPSA</sequence>
<dbReference type="EMBL" id="JAKWBI020000005">
    <property type="protein sequence ID" value="KAJ2907006.1"/>
    <property type="molecule type" value="Genomic_DNA"/>
</dbReference>
<dbReference type="Proteomes" id="UP001201980">
    <property type="component" value="Unassembled WGS sequence"/>
</dbReference>
<feature type="compositionally biased region" description="Basic and acidic residues" evidence="1">
    <location>
        <begin position="1059"/>
        <end position="1077"/>
    </location>
</feature>
<dbReference type="Pfam" id="PF11885">
    <property type="entry name" value="DUF3405"/>
    <property type="match status" value="1"/>
</dbReference>
<feature type="region of interest" description="Disordered" evidence="1">
    <location>
        <begin position="815"/>
        <end position="838"/>
    </location>
</feature>
<feature type="region of interest" description="Disordered" evidence="1">
    <location>
        <begin position="149"/>
        <end position="222"/>
    </location>
</feature>
<feature type="domain" description="Pru" evidence="2">
    <location>
        <begin position="1"/>
        <end position="139"/>
    </location>
</feature>
<feature type="compositionally biased region" description="Gly residues" evidence="1">
    <location>
        <begin position="185"/>
        <end position="196"/>
    </location>
</feature>
<dbReference type="InterPro" id="IPR044868">
    <property type="entry name" value="Rpn13/ADRM1_Pru"/>
</dbReference>
<feature type="region of interest" description="Disordered" evidence="1">
    <location>
        <begin position="1028"/>
        <end position="1077"/>
    </location>
</feature>
<dbReference type="InterPro" id="IPR038633">
    <property type="entry name" value="Rpn13/ADRM1_Pru_sf"/>
</dbReference>
<accession>A0AAD5RYE5</accession>
<dbReference type="PANTHER" id="PTHR36205:SF1">
    <property type="entry name" value="MAJOR FACILITATOR SUPERFAMILY TRANSPORTER"/>
    <property type="match status" value="1"/>
</dbReference>
<reference evidence="3" key="1">
    <citation type="submission" date="2022-07" db="EMBL/GenBank/DDBJ databases">
        <title>Draft genome sequence of Zalerion maritima ATCC 34329, a (micro)plastics degrading marine fungus.</title>
        <authorList>
            <person name="Paco A."/>
            <person name="Goncalves M.F.M."/>
            <person name="Rocha-Santos T.A.P."/>
            <person name="Alves A."/>
        </authorList>
    </citation>
    <scope>NUCLEOTIDE SEQUENCE</scope>
    <source>
        <strain evidence="3">ATCC 34329</strain>
    </source>
</reference>
<feature type="compositionally biased region" description="Basic and acidic residues" evidence="1">
    <location>
        <begin position="173"/>
        <end position="182"/>
    </location>
</feature>
<evidence type="ECO:0000259" key="2">
    <source>
        <dbReference type="PROSITE" id="PS51917"/>
    </source>
</evidence>